<feature type="domain" description="Transposase InsH N-terminal" evidence="1">
    <location>
        <begin position="19"/>
        <end position="111"/>
    </location>
</feature>
<evidence type="ECO:0000313" key="3">
    <source>
        <dbReference type="EMBL" id="PSR20240.1"/>
    </source>
</evidence>
<sequence length="509" mass="56097">MQFRAHRSRDQEFLLPPRVDEWIPRGHIARVIDEAVDLLDLSAVEAIVHVTGAGAPAYHPKTLLKLITYGYLTQRFSSRRISGACREDLAMMWLARLEQPKHSAIADFRRRHGDDLPGWMAQVVLLCADLGMVGLRLGAIDGSKLKADASKHQAMSYARMQEVIPELEAEIARLIAAHGEADAQDPAPPAVPDDRLEHIGKRLTRIQAAERALEARWADAHPDDPTPPNQEQWNFTDPESHIMVTKTQGVQQAYNAQIAVDADEGVIVAATLSNHPNDMQELVPTLDAVVAGTGGSQFDQLTADAGYFSADNVCAVEDRQIDAYIAAGSDQWRKSGDRQLFGKGQFSYDAEADAYHCPAEQTLPFHRERSEAVGGDAIRVVSLYQGDRATCGACPLKDQCLTPKQPVKVITRGPDDGVRDDMKAKIRTEAGDALYRTRKGQVEPAFGIIKETLGFRQFSLRGQRKVRGEWAIVCMTYNLRKIGQKIRRLAQATGEICTIAGVRAAHAAQ</sequence>
<evidence type="ECO:0008006" key="5">
    <source>
        <dbReference type="Google" id="ProtNLM"/>
    </source>
</evidence>
<dbReference type="AlphaFoldDB" id="A0A2T2WDE9"/>
<dbReference type="NCBIfam" id="NF033551">
    <property type="entry name" value="transpos_IS1182"/>
    <property type="match status" value="1"/>
</dbReference>
<dbReference type="Pfam" id="PF13751">
    <property type="entry name" value="DDE_Tnp_1_6"/>
    <property type="match status" value="1"/>
</dbReference>
<feature type="domain" description="Transposase DDE" evidence="2">
    <location>
        <begin position="357"/>
        <end position="482"/>
    </location>
</feature>
<dbReference type="EMBL" id="PXYV01000074">
    <property type="protein sequence ID" value="PSR20240.1"/>
    <property type="molecule type" value="Genomic_DNA"/>
</dbReference>
<dbReference type="Pfam" id="PF05598">
    <property type="entry name" value="DUF772"/>
    <property type="match status" value="1"/>
</dbReference>
<dbReference type="PANTHER" id="PTHR33408">
    <property type="entry name" value="TRANSPOSASE"/>
    <property type="match status" value="1"/>
</dbReference>
<organism evidence="3 4">
    <name type="scientific">Sulfobacillus acidophilus</name>
    <dbReference type="NCBI Taxonomy" id="53633"/>
    <lineage>
        <taxon>Bacteria</taxon>
        <taxon>Bacillati</taxon>
        <taxon>Bacillota</taxon>
        <taxon>Clostridia</taxon>
        <taxon>Eubacteriales</taxon>
        <taxon>Clostridiales Family XVII. Incertae Sedis</taxon>
        <taxon>Sulfobacillus</taxon>
    </lineage>
</organism>
<name>A0A2T2WDE9_9FIRM</name>
<gene>
    <name evidence="3" type="ORF">C7B45_15765</name>
</gene>
<dbReference type="InterPro" id="IPR025668">
    <property type="entry name" value="Tnp_DDE_dom"/>
</dbReference>
<dbReference type="Proteomes" id="UP000241848">
    <property type="component" value="Unassembled WGS sequence"/>
</dbReference>
<dbReference type="InterPro" id="IPR047629">
    <property type="entry name" value="IS1182_transpos"/>
</dbReference>
<evidence type="ECO:0000259" key="1">
    <source>
        <dbReference type="Pfam" id="PF05598"/>
    </source>
</evidence>
<evidence type="ECO:0000313" key="4">
    <source>
        <dbReference type="Proteomes" id="UP000241848"/>
    </source>
</evidence>
<dbReference type="InterPro" id="IPR008490">
    <property type="entry name" value="Transposase_InsH_N"/>
</dbReference>
<evidence type="ECO:0000259" key="2">
    <source>
        <dbReference type="Pfam" id="PF13751"/>
    </source>
</evidence>
<reference evidence="3 4" key="1">
    <citation type="journal article" date="2014" name="BMC Genomics">
        <title>Comparison of environmental and isolate Sulfobacillus genomes reveals diverse carbon, sulfur, nitrogen, and hydrogen metabolisms.</title>
        <authorList>
            <person name="Justice N.B."/>
            <person name="Norman A."/>
            <person name="Brown C.T."/>
            <person name="Singh A."/>
            <person name="Thomas B.C."/>
            <person name="Banfield J.F."/>
        </authorList>
    </citation>
    <scope>NUCLEOTIDE SEQUENCE [LARGE SCALE GENOMIC DNA]</scope>
    <source>
        <strain evidence="3">AMDSBA3</strain>
    </source>
</reference>
<protein>
    <recommendedName>
        <fullName evidence="5">IS1182 family transposase</fullName>
    </recommendedName>
</protein>
<proteinExistence type="predicted"/>
<accession>A0A2T2WDE9</accession>
<comment type="caution">
    <text evidence="3">The sequence shown here is derived from an EMBL/GenBank/DDBJ whole genome shotgun (WGS) entry which is preliminary data.</text>
</comment>